<evidence type="ECO:0000256" key="1">
    <source>
        <dbReference type="SAM" id="Coils"/>
    </source>
</evidence>
<proteinExistence type="predicted"/>
<accession>R9IGZ1</accession>
<evidence type="ECO:0000313" key="3">
    <source>
        <dbReference type="EMBL" id="EOS12808.1"/>
    </source>
</evidence>
<reference evidence="3 4" key="1">
    <citation type="submission" date="2013-04" db="EMBL/GenBank/DDBJ databases">
        <title>The Genome Sequence of Bacteroides massiliensis dnLKV3.</title>
        <authorList>
            <consortium name="The Broad Institute Genomics Platform"/>
            <consortium name="The Broad Institute Genome Sequencing Center for Infectious Disease"/>
            <person name="Earl A."/>
            <person name="Xavier R."/>
            <person name="Kuhn K."/>
            <person name="Stappenbeck T."/>
            <person name="Walker B."/>
            <person name="Young S."/>
            <person name="Zeng Q."/>
            <person name="Gargeya S."/>
            <person name="Fitzgerald M."/>
            <person name="Haas B."/>
            <person name="Abouelleil A."/>
            <person name="Allen A.W."/>
            <person name="Alvarado L."/>
            <person name="Arachchi H.M."/>
            <person name="Berlin A.M."/>
            <person name="Chapman S.B."/>
            <person name="Gainer-Dewar J."/>
            <person name="Goldberg J."/>
            <person name="Griggs A."/>
            <person name="Gujja S."/>
            <person name="Hansen M."/>
            <person name="Howarth C."/>
            <person name="Imamovic A."/>
            <person name="Ireland A."/>
            <person name="Larimer J."/>
            <person name="McCowan C."/>
            <person name="Murphy C."/>
            <person name="Pearson M."/>
            <person name="Poon T.W."/>
            <person name="Priest M."/>
            <person name="Roberts A."/>
            <person name="Saif S."/>
            <person name="Shea T."/>
            <person name="Sisk P."/>
            <person name="Sykes S."/>
            <person name="Wortman J."/>
            <person name="Nusbaum C."/>
            <person name="Birren B."/>
        </authorList>
    </citation>
    <scope>NUCLEOTIDE SEQUENCE [LARGE SCALE GENOMIC DNA]</scope>
    <source>
        <strain evidence="4">dnLKV3</strain>
    </source>
</reference>
<dbReference type="EMBL" id="ASSP01000011">
    <property type="protein sequence ID" value="EOS12808.1"/>
    <property type="molecule type" value="Genomic_DNA"/>
</dbReference>
<dbReference type="GeneID" id="82156069"/>
<evidence type="ECO:0000313" key="4">
    <source>
        <dbReference type="Proteomes" id="UP000014200"/>
    </source>
</evidence>
<dbReference type="HOGENOM" id="CLU_1302863_0_0_10"/>
<dbReference type="AlphaFoldDB" id="R9IGZ1"/>
<keyword evidence="4" id="KW-1185">Reference proteome</keyword>
<dbReference type="Proteomes" id="UP000014200">
    <property type="component" value="Unassembled WGS sequence"/>
</dbReference>
<feature type="compositionally biased region" description="Basic and acidic residues" evidence="2">
    <location>
        <begin position="123"/>
        <end position="136"/>
    </location>
</feature>
<dbReference type="PATRIC" id="fig|1235788.3.peg.2012"/>
<dbReference type="STRING" id="1235788.C802_01963"/>
<name>R9IGZ1_9BACT</name>
<feature type="region of interest" description="Disordered" evidence="2">
    <location>
        <begin position="109"/>
        <end position="164"/>
    </location>
</feature>
<feature type="compositionally biased region" description="Basic and acidic residues" evidence="2">
    <location>
        <begin position="154"/>
        <end position="164"/>
    </location>
</feature>
<feature type="compositionally biased region" description="Polar residues" evidence="2">
    <location>
        <begin position="139"/>
        <end position="148"/>
    </location>
</feature>
<comment type="caution">
    <text evidence="3">The sequence shown here is derived from an EMBL/GenBank/DDBJ whole genome shotgun (WGS) entry which is preliminary data.</text>
</comment>
<feature type="region of interest" description="Disordered" evidence="2">
    <location>
        <begin position="1"/>
        <end position="31"/>
    </location>
</feature>
<keyword evidence="1" id="KW-0175">Coiled coil</keyword>
<gene>
    <name evidence="3" type="ORF">C802_01963</name>
</gene>
<evidence type="ECO:0000256" key="2">
    <source>
        <dbReference type="SAM" id="MobiDB-lite"/>
    </source>
</evidence>
<dbReference type="RefSeq" id="WP_016276351.1">
    <property type="nucleotide sequence ID" value="NZ_JABVZU010000003.1"/>
</dbReference>
<protein>
    <recommendedName>
        <fullName evidence="5">IS66 family transposase</fullName>
    </recommendedName>
</protein>
<organism evidence="3 4">
    <name type="scientific">Phocaeicola sartorii</name>
    <dbReference type="NCBI Taxonomy" id="671267"/>
    <lineage>
        <taxon>Bacteria</taxon>
        <taxon>Pseudomonadati</taxon>
        <taxon>Bacteroidota</taxon>
        <taxon>Bacteroidia</taxon>
        <taxon>Bacteroidales</taxon>
        <taxon>Bacteroidaceae</taxon>
        <taxon>Phocaeicola</taxon>
    </lineage>
</organism>
<sequence length="211" mass="24161">MKQFSSARKLKEREETPTPFEDPYSDMTPDEKSKMIIALMAARERDSERIQRDEAHIDELLSKVDELLSLQRSAIAAEKQLDDYKQMNVNLLSKIAVLEERLKVRNKNLYAGKSQKGIHKKKREVEEDHTRDKDDFDGTPQSLGSSLPQPGEAHAQEDNVEAKSKEARLYRQELSYRTMSADNRVCHDSDIRQLPAGVKSSDVSVNMPMSR</sequence>
<feature type="coiled-coil region" evidence="1">
    <location>
        <begin position="67"/>
        <end position="101"/>
    </location>
</feature>
<evidence type="ECO:0008006" key="5">
    <source>
        <dbReference type="Google" id="ProtNLM"/>
    </source>
</evidence>